<name>A0ABS1ISV2_9GAMM</name>
<protein>
    <submittedName>
        <fullName evidence="2">Helix-turn-helix transcriptional regulator</fullName>
    </submittedName>
</protein>
<dbReference type="InterPro" id="IPR001387">
    <property type="entry name" value="Cro/C1-type_HTH"/>
</dbReference>
<dbReference type="CDD" id="cd00093">
    <property type="entry name" value="HTH_XRE"/>
    <property type="match status" value="1"/>
</dbReference>
<dbReference type="RefSeq" id="WP_218467400.1">
    <property type="nucleotide sequence ID" value="NZ_JADRCR010000007.1"/>
</dbReference>
<dbReference type="EMBL" id="JADRCR010000007">
    <property type="protein sequence ID" value="MBK5144840.1"/>
    <property type="molecule type" value="Genomic_DNA"/>
</dbReference>
<evidence type="ECO:0000259" key="1">
    <source>
        <dbReference type="PROSITE" id="PS50943"/>
    </source>
</evidence>
<dbReference type="SMART" id="SM00530">
    <property type="entry name" value="HTH_XRE"/>
    <property type="match status" value="1"/>
</dbReference>
<gene>
    <name evidence="2" type="ORF">I2494_14150</name>
</gene>
<comment type="caution">
    <text evidence="2">The sequence shown here is derived from an EMBL/GenBank/DDBJ whole genome shotgun (WGS) entry which is preliminary data.</text>
</comment>
<proteinExistence type="predicted"/>
<accession>A0ABS1ISV2</accession>
<feature type="domain" description="HTH cro/C1-type" evidence="1">
    <location>
        <begin position="16"/>
        <end position="70"/>
    </location>
</feature>
<dbReference type="Proteomes" id="UP001296921">
    <property type="component" value="Unassembled WGS sequence"/>
</dbReference>
<dbReference type="PROSITE" id="PS50943">
    <property type="entry name" value="HTH_CROC1"/>
    <property type="match status" value="1"/>
</dbReference>
<sequence length="90" mass="10311">MASIYSNEYQIVIKALREARIAKGITQESLAQALDRPQSFIAKVENGERRLDVVEFVHISSLLSLNPADIIEKIIPKYTYFDKKTNSKRK</sequence>
<organism evidence="2 3">
    <name type="scientific">Limnobaculum allomyrinae</name>
    <dbReference type="NCBI Taxonomy" id="2791986"/>
    <lineage>
        <taxon>Bacteria</taxon>
        <taxon>Pseudomonadati</taxon>
        <taxon>Pseudomonadota</taxon>
        <taxon>Gammaproteobacteria</taxon>
        <taxon>Enterobacterales</taxon>
        <taxon>Budviciaceae</taxon>
        <taxon>Limnobaculum</taxon>
    </lineage>
</organism>
<keyword evidence="3" id="KW-1185">Reference proteome</keyword>
<evidence type="ECO:0000313" key="3">
    <source>
        <dbReference type="Proteomes" id="UP001296921"/>
    </source>
</evidence>
<reference evidence="2 3" key="1">
    <citation type="submission" date="2020-11" db="EMBL/GenBank/DDBJ databases">
        <title>Insectihabitans protaetiae gen. nov. sp. nov. and Insectihabitans allomyrinae sp. nov., isolated from larvae of Protaetia brevitarsis seulensis and Allomyrina dichotoma, respectively.</title>
        <authorList>
            <person name="Lee S.D."/>
            <person name="Byeon Y.-S."/>
            <person name="Kim S.-M."/>
            <person name="Yang H.L."/>
            <person name="Kim I.S."/>
        </authorList>
    </citation>
    <scope>NUCLEOTIDE SEQUENCE [LARGE SCALE GENOMIC DNA]</scope>
    <source>
        <strain evidence="2 3">BWR-B9</strain>
    </source>
</reference>
<evidence type="ECO:0000313" key="2">
    <source>
        <dbReference type="EMBL" id="MBK5144840.1"/>
    </source>
</evidence>
<dbReference type="Pfam" id="PF01381">
    <property type="entry name" value="HTH_3"/>
    <property type="match status" value="1"/>
</dbReference>